<keyword evidence="6 7" id="KW-0472">Membrane</keyword>
<evidence type="ECO:0000256" key="3">
    <source>
        <dbReference type="ARBA" id="ARBA00022475"/>
    </source>
</evidence>
<protein>
    <submittedName>
        <fullName evidence="8">Transglycosylase-associated protein</fullName>
    </submittedName>
</protein>
<dbReference type="Proteomes" id="UP000007435">
    <property type="component" value="Chromosome"/>
</dbReference>
<dbReference type="STRING" id="649349.Lbys_3051"/>
<reference key="1">
    <citation type="submission" date="2010-11" db="EMBL/GenBank/DDBJ databases">
        <title>The complete genome of Leadbetterella byssophila DSM 17132.</title>
        <authorList>
            <consortium name="US DOE Joint Genome Institute (JGI-PGF)"/>
            <person name="Lucas S."/>
            <person name="Copeland A."/>
            <person name="Lapidus A."/>
            <person name="Glavina del Rio T."/>
            <person name="Dalin E."/>
            <person name="Tice H."/>
            <person name="Bruce D."/>
            <person name="Goodwin L."/>
            <person name="Pitluck S."/>
            <person name="Kyrpides N."/>
            <person name="Mavromatis K."/>
            <person name="Ivanova N."/>
            <person name="Teshima H."/>
            <person name="Brettin T."/>
            <person name="Detter J.C."/>
            <person name="Han C."/>
            <person name="Tapia R."/>
            <person name="Land M."/>
            <person name="Hauser L."/>
            <person name="Markowitz V."/>
            <person name="Cheng J.-F."/>
            <person name="Hugenholtz P."/>
            <person name="Woyke T."/>
            <person name="Wu D."/>
            <person name="Tindall B."/>
            <person name="Pomrenke H.G."/>
            <person name="Brambilla E."/>
            <person name="Klenk H.-P."/>
            <person name="Eisen J.A."/>
        </authorList>
    </citation>
    <scope>NUCLEOTIDE SEQUENCE [LARGE SCALE GENOMIC DNA]</scope>
    <source>
        <strain>DSM 17132</strain>
    </source>
</reference>
<proteinExistence type="inferred from homology"/>
<reference evidence="8 9" key="2">
    <citation type="journal article" date="2011" name="Stand. Genomic Sci.">
        <title>Complete genome sequence of Leadbetterella byssophila type strain (4M15).</title>
        <authorList>
            <person name="Abt B."/>
            <person name="Teshima H."/>
            <person name="Lucas S."/>
            <person name="Lapidus A."/>
            <person name="Del Rio T.G."/>
            <person name="Nolan M."/>
            <person name="Tice H."/>
            <person name="Cheng J.F."/>
            <person name="Pitluck S."/>
            <person name="Liolios K."/>
            <person name="Pagani I."/>
            <person name="Ivanova N."/>
            <person name="Mavromatis K."/>
            <person name="Pati A."/>
            <person name="Tapia R."/>
            <person name="Han C."/>
            <person name="Goodwin L."/>
            <person name="Chen A."/>
            <person name="Palaniappan K."/>
            <person name="Land M."/>
            <person name="Hauser L."/>
            <person name="Chang Y.J."/>
            <person name="Jeffries C.D."/>
            <person name="Rohde M."/>
            <person name="Goker M."/>
            <person name="Tindall B.J."/>
            <person name="Detter J.C."/>
            <person name="Woyke T."/>
            <person name="Bristow J."/>
            <person name="Eisen J.A."/>
            <person name="Markowitz V."/>
            <person name="Hugenholtz P."/>
            <person name="Klenk H.P."/>
            <person name="Kyrpides N.C."/>
        </authorList>
    </citation>
    <scope>NUCLEOTIDE SEQUENCE [LARGE SCALE GENOMIC DNA]</scope>
    <source>
        <strain evidence="9">DSM 17132 / JCM 16389 / KACC 11308 / NBRC 106382 / 4M15</strain>
    </source>
</reference>
<evidence type="ECO:0000256" key="7">
    <source>
        <dbReference type="SAM" id="Phobius"/>
    </source>
</evidence>
<keyword evidence="5 7" id="KW-1133">Transmembrane helix</keyword>
<dbReference type="RefSeq" id="WP_013409745.1">
    <property type="nucleotide sequence ID" value="NC_014655.1"/>
</dbReference>
<evidence type="ECO:0000313" key="9">
    <source>
        <dbReference type="Proteomes" id="UP000007435"/>
    </source>
</evidence>
<evidence type="ECO:0000313" key="8">
    <source>
        <dbReference type="EMBL" id="ADQ18713.1"/>
    </source>
</evidence>
<feature type="transmembrane region" description="Helical" evidence="7">
    <location>
        <begin position="6"/>
        <end position="22"/>
    </location>
</feature>
<keyword evidence="9" id="KW-1185">Reference proteome</keyword>
<dbReference type="PANTHER" id="PTHR33884">
    <property type="entry name" value="UPF0410 PROTEIN YMGE"/>
    <property type="match status" value="1"/>
</dbReference>
<dbReference type="Pfam" id="PF04226">
    <property type="entry name" value="Transgly_assoc"/>
    <property type="match status" value="1"/>
</dbReference>
<feature type="transmembrane region" description="Helical" evidence="7">
    <location>
        <begin position="58"/>
        <end position="79"/>
    </location>
</feature>
<evidence type="ECO:0000256" key="2">
    <source>
        <dbReference type="ARBA" id="ARBA00011006"/>
    </source>
</evidence>
<dbReference type="InterPro" id="IPR007341">
    <property type="entry name" value="Transgly_assoc"/>
</dbReference>
<dbReference type="eggNOG" id="COG2261">
    <property type="taxonomic scope" value="Bacteria"/>
</dbReference>
<evidence type="ECO:0000256" key="6">
    <source>
        <dbReference type="ARBA" id="ARBA00023136"/>
    </source>
</evidence>
<dbReference type="HOGENOM" id="CLU_160040_0_1_10"/>
<comment type="subcellular location">
    <subcellularLocation>
        <location evidence="1">Cell membrane</location>
        <topology evidence="1">Multi-pass membrane protein</topology>
    </subcellularLocation>
</comment>
<name>E4RU05_LEAB4</name>
<dbReference type="AlphaFoldDB" id="E4RU05"/>
<accession>E4RU05</accession>
<evidence type="ECO:0000256" key="5">
    <source>
        <dbReference type="ARBA" id="ARBA00022989"/>
    </source>
</evidence>
<dbReference type="OrthoDB" id="964123at2"/>
<keyword evidence="4 7" id="KW-0812">Transmembrane</keyword>
<dbReference type="KEGG" id="lby:Lbys_3051"/>
<keyword evidence="3" id="KW-1003">Cell membrane</keyword>
<sequence length="82" mass="8322">MNGVLYPIIIGAIAGWLAGEIKRGMGFGLIGNIIVGIIGAVVGNWLFGALGVSLGTGVIANIISAVIGALVILFLVSFIKRT</sequence>
<feature type="transmembrane region" description="Helical" evidence="7">
    <location>
        <begin position="29"/>
        <end position="52"/>
    </location>
</feature>
<evidence type="ECO:0000256" key="4">
    <source>
        <dbReference type="ARBA" id="ARBA00022692"/>
    </source>
</evidence>
<dbReference type="GO" id="GO:0005886">
    <property type="term" value="C:plasma membrane"/>
    <property type="evidence" value="ECO:0007669"/>
    <property type="project" value="UniProtKB-SubCell"/>
</dbReference>
<comment type="similarity">
    <text evidence="2">Belongs to the UPF0410 family.</text>
</comment>
<dbReference type="EMBL" id="CP002305">
    <property type="protein sequence ID" value="ADQ18713.1"/>
    <property type="molecule type" value="Genomic_DNA"/>
</dbReference>
<organism evidence="8 9">
    <name type="scientific">Leadbetterella byssophila (strain DSM 17132 / JCM 16389 / KACC 11308 / NBRC 106382 / 4M15)</name>
    <dbReference type="NCBI Taxonomy" id="649349"/>
    <lineage>
        <taxon>Bacteria</taxon>
        <taxon>Pseudomonadati</taxon>
        <taxon>Bacteroidota</taxon>
        <taxon>Cytophagia</taxon>
        <taxon>Cytophagales</taxon>
        <taxon>Leadbetterellaceae</taxon>
        <taxon>Leadbetterella</taxon>
    </lineage>
</organism>
<dbReference type="PANTHER" id="PTHR33884:SF3">
    <property type="entry name" value="UPF0410 PROTEIN YMGE"/>
    <property type="match status" value="1"/>
</dbReference>
<evidence type="ECO:0000256" key="1">
    <source>
        <dbReference type="ARBA" id="ARBA00004651"/>
    </source>
</evidence>
<gene>
    <name evidence="8" type="ordered locus">Lbys_3051</name>
</gene>